<name>A0A5R8Q985_9FIRM</name>
<dbReference type="OrthoDB" id="9808614at2"/>
<dbReference type="PROSITE" id="PS50930">
    <property type="entry name" value="HTH_LYTTR"/>
    <property type="match status" value="1"/>
</dbReference>
<protein>
    <submittedName>
        <fullName evidence="2">LytTR family transcriptional regulator</fullName>
    </submittedName>
</protein>
<dbReference type="Pfam" id="PF04397">
    <property type="entry name" value="LytTR"/>
    <property type="match status" value="1"/>
</dbReference>
<dbReference type="InterPro" id="IPR046947">
    <property type="entry name" value="LytR-like"/>
</dbReference>
<dbReference type="SMART" id="SM00850">
    <property type="entry name" value="LytTR"/>
    <property type="match status" value="1"/>
</dbReference>
<dbReference type="Gene3D" id="2.40.50.1020">
    <property type="entry name" value="LytTr DNA-binding domain"/>
    <property type="match status" value="1"/>
</dbReference>
<accession>A0A5R8Q985</accession>
<dbReference type="PANTHER" id="PTHR37299">
    <property type="entry name" value="TRANSCRIPTIONAL REGULATOR-RELATED"/>
    <property type="match status" value="1"/>
</dbReference>
<evidence type="ECO:0000313" key="3">
    <source>
        <dbReference type="Proteomes" id="UP000306912"/>
    </source>
</evidence>
<comment type="caution">
    <text evidence="2">The sequence shown here is derived from an EMBL/GenBank/DDBJ whole genome shotgun (WGS) entry which is preliminary data.</text>
</comment>
<proteinExistence type="predicted"/>
<reference evidence="2 3" key="1">
    <citation type="submission" date="2019-05" db="EMBL/GenBank/DDBJ databases">
        <title>Culicoidintestinum kansasii gen. nov., sp. nov. from the gastrointestinal tract of the biting midge, Culicoides sonorensis.</title>
        <authorList>
            <person name="Neupane S."/>
            <person name="Ghosh A."/>
            <person name="Gunther S."/>
            <person name="Martin K."/>
            <person name="Zurek L."/>
        </authorList>
    </citation>
    <scope>NUCLEOTIDE SEQUENCE [LARGE SCALE GENOMIC DNA]</scope>
    <source>
        <strain evidence="2 3">CS-1</strain>
    </source>
</reference>
<evidence type="ECO:0000259" key="1">
    <source>
        <dbReference type="PROSITE" id="PS50930"/>
    </source>
</evidence>
<dbReference type="PANTHER" id="PTHR37299:SF4">
    <property type="entry name" value="TRANSCRIPTIONAL REGULATOR"/>
    <property type="match status" value="1"/>
</dbReference>
<dbReference type="EMBL" id="VBWP01000008">
    <property type="protein sequence ID" value="TLG72470.1"/>
    <property type="molecule type" value="Genomic_DNA"/>
</dbReference>
<sequence>MKVSIVEDANIDELSVVIKTPKVDDVTTSLHRMIEGFSLILICDDNGMQCRVAITDILYCESVDKRTFVYTNDKNYETKLPLYQIEQQFGQYGLTRISKAMVVNLNNVLKIKPLFSARALLYLCNDETVEVSRQYFRSLKNKLSLGGKKR</sequence>
<dbReference type="InterPro" id="IPR007492">
    <property type="entry name" value="LytTR_DNA-bd_dom"/>
</dbReference>
<dbReference type="GO" id="GO:0000156">
    <property type="term" value="F:phosphorelay response regulator activity"/>
    <property type="evidence" value="ECO:0007669"/>
    <property type="project" value="InterPro"/>
</dbReference>
<dbReference type="AlphaFoldDB" id="A0A5R8Q985"/>
<dbReference type="RefSeq" id="WP_138191465.1">
    <property type="nucleotide sequence ID" value="NZ_VBWP01000008.1"/>
</dbReference>
<feature type="domain" description="HTH LytTR-type" evidence="1">
    <location>
        <begin position="41"/>
        <end position="145"/>
    </location>
</feature>
<dbReference type="Proteomes" id="UP000306912">
    <property type="component" value="Unassembled WGS sequence"/>
</dbReference>
<gene>
    <name evidence="2" type="ORF">FEZ08_08760</name>
</gene>
<organism evidence="2 3">
    <name type="scientific">Culicoidibacter larvae</name>
    <dbReference type="NCBI Taxonomy" id="2579976"/>
    <lineage>
        <taxon>Bacteria</taxon>
        <taxon>Bacillati</taxon>
        <taxon>Bacillota</taxon>
        <taxon>Culicoidibacteria</taxon>
        <taxon>Culicoidibacterales</taxon>
        <taxon>Culicoidibacteraceae</taxon>
        <taxon>Culicoidibacter</taxon>
    </lineage>
</organism>
<evidence type="ECO:0000313" key="2">
    <source>
        <dbReference type="EMBL" id="TLG72470.1"/>
    </source>
</evidence>
<dbReference type="GO" id="GO:0003677">
    <property type="term" value="F:DNA binding"/>
    <property type="evidence" value="ECO:0007669"/>
    <property type="project" value="InterPro"/>
</dbReference>
<keyword evidence="3" id="KW-1185">Reference proteome</keyword>
<dbReference type="InParanoid" id="A0A5R8Q985"/>